<protein>
    <submittedName>
        <fullName evidence="1">Uncharacterized protein</fullName>
    </submittedName>
</protein>
<accession>A0A3B0THQ9</accession>
<name>A0A3B0THQ9_9ZZZZ</name>
<gene>
    <name evidence="1" type="ORF">MNBD_ACTINO02-1179</name>
</gene>
<reference evidence="1" key="1">
    <citation type="submission" date="2018-06" db="EMBL/GenBank/DDBJ databases">
        <authorList>
            <person name="Zhirakovskaya E."/>
        </authorList>
    </citation>
    <scope>NUCLEOTIDE SEQUENCE</scope>
</reference>
<feature type="non-terminal residue" evidence="1">
    <location>
        <position position="1"/>
    </location>
</feature>
<evidence type="ECO:0000313" key="1">
    <source>
        <dbReference type="EMBL" id="VAW06586.1"/>
    </source>
</evidence>
<proteinExistence type="predicted"/>
<sequence length="31" mass="3181">AAAAVGVDLRLHGIGADILDSPAWFLSMVTL</sequence>
<organism evidence="1">
    <name type="scientific">hydrothermal vent metagenome</name>
    <dbReference type="NCBI Taxonomy" id="652676"/>
    <lineage>
        <taxon>unclassified sequences</taxon>
        <taxon>metagenomes</taxon>
        <taxon>ecological metagenomes</taxon>
    </lineage>
</organism>
<dbReference type="AlphaFoldDB" id="A0A3B0THQ9"/>
<dbReference type="EMBL" id="UOEK01000360">
    <property type="protein sequence ID" value="VAW06586.1"/>
    <property type="molecule type" value="Genomic_DNA"/>
</dbReference>